<evidence type="ECO:0000256" key="1">
    <source>
        <dbReference type="SAM" id="Phobius"/>
    </source>
</evidence>
<dbReference type="Proteomes" id="UP001501417">
    <property type="component" value="Unassembled WGS sequence"/>
</dbReference>
<accession>A0ABP8EZS8</accession>
<keyword evidence="1" id="KW-0812">Transmembrane</keyword>
<organism evidence="2 3">
    <name type="scientific">Mycobacterium paraffinicum</name>
    <dbReference type="NCBI Taxonomy" id="53378"/>
    <lineage>
        <taxon>Bacteria</taxon>
        <taxon>Bacillati</taxon>
        <taxon>Actinomycetota</taxon>
        <taxon>Actinomycetes</taxon>
        <taxon>Mycobacteriales</taxon>
        <taxon>Mycobacteriaceae</taxon>
        <taxon>Mycobacterium</taxon>
    </lineage>
</organism>
<keyword evidence="3" id="KW-1185">Reference proteome</keyword>
<reference evidence="3" key="1">
    <citation type="journal article" date="2019" name="Int. J. Syst. Evol. Microbiol.">
        <title>The Global Catalogue of Microorganisms (GCM) 10K type strain sequencing project: providing services to taxonomists for standard genome sequencing and annotation.</title>
        <authorList>
            <consortium name="The Broad Institute Genomics Platform"/>
            <consortium name="The Broad Institute Genome Sequencing Center for Infectious Disease"/>
            <person name="Wu L."/>
            <person name="Ma J."/>
        </authorList>
    </citation>
    <scope>NUCLEOTIDE SEQUENCE [LARGE SCALE GENOMIC DNA]</scope>
    <source>
        <strain evidence="3">JCM 17782</strain>
    </source>
</reference>
<protein>
    <recommendedName>
        <fullName evidence="4">Haemophore haem-binding domain-containing protein</fullName>
    </recommendedName>
</protein>
<evidence type="ECO:0000313" key="3">
    <source>
        <dbReference type="Proteomes" id="UP001501417"/>
    </source>
</evidence>
<keyword evidence="1" id="KW-1133">Transmembrane helix</keyword>
<name>A0ABP8EZS8_9MYCO</name>
<feature type="transmembrane region" description="Helical" evidence="1">
    <location>
        <begin position="35"/>
        <end position="52"/>
    </location>
</feature>
<proteinExistence type="predicted"/>
<comment type="caution">
    <text evidence="2">The sequence shown here is derived from an EMBL/GenBank/DDBJ whole genome shotgun (WGS) entry which is preliminary data.</text>
</comment>
<gene>
    <name evidence="2" type="ORF">GCM10023161_36320</name>
</gene>
<evidence type="ECO:0008006" key="4">
    <source>
        <dbReference type="Google" id="ProtNLM"/>
    </source>
</evidence>
<evidence type="ECO:0000313" key="2">
    <source>
        <dbReference type="EMBL" id="GAA4290881.1"/>
    </source>
</evidence>
<keyword evidence="1" id="KW-0472">Membrane</keyword>
<dbReference type="EMBL" id="BAABGF010000042">
    <property type="protein sequence ID" value="GAA4290881.1"/>
    <property type="molecule type" value="Genomic_DNA"/>
</dbReference>
<sequence>MRAPTVRVSGHPASRVQTFADYIALHLGTQVNVRFFPVAAAVGIAIATLVAAPARADLSGYGNCVGSIKEVPLWERDSQNQQLIGVIEQDLNSGVSPAAEAQKVSHMGFDPRLANRIVECVIQEHP</sequence>